<proteinExistence type="predicted"/>
<sequence length="40" mass="4517">MKKELRVSGCSNDSKFKEDQVIIRIATDGTGNETPFFKII</sequence>
<dbReference type="Proteomes" id="UP001224428">
    <property type="component" value="Unassembled WGS sequence"/>
</dbReference>
<dbReference type="EMBL" id="JASDDP010000019">
    <property type="protein sequence ID" value="MDJ1645853.1"/>
    <property type="molecule type" value="Genomic_DNA"/>
</dbReference>
<accession>A0AAJ1UZL7</accession>
<reference evidence="1" key="1">
    <citation type="submission" date="2023-05" db="EMBL/GenBank/DDBJ databases">
        <title>Mycoplasma phocimorsus sp. nov., isolated from Scandinavian patients with seal finger or septic arthritis after contact with seals.</title>
        <authorList>
            <person name="Skafte-Holm A."/>
            <person name="Pedersen T.R."/>
            <person name="Froelund M."/>
            <person name="Stegger M."/>
            <person name="Qvortrup K."/>
            <person name="Michaels D.L."/>
            <person name="Brown D.R."/>
            <person name="Jensen J.S."/>
        </authorList>
    </citation>
    <scope>NUCLEOTIDE SEQUENCE</scope>
    <source>
        <strain evidence="1">M5725</strain>
    </source>
</reference>
<keyword evidence="2" id="KW-1185">Reference proteome</keyword>
<protein>
    <submittedName>
        <fullName evidence="1">Uncharacterized protein</fullName>
    </submittedName>
</protein>
<evidence type="ECO:0000313" key="2">
    <source>
        <dbReference type="Proteomes" id="UP001224428"/>
    </source>
</evidence>
<gene>
    <name evidence="1" type="ORF">QLQ80_01970</name>
</gene>
<evidence type="ECO:0000313" key="1">
    <source>
        <dbReference type="EMBL" id="MDJ1645853.1"/>
    </source>
</evidence>
<comment type="caution">
    <text evidence="1">The sequence shown here is derived from an EMBL/GenBank/DDBJ whole genome shotgun (WGS) entry which is preliminary data.</text>
</comment>
<dbReference type="RefSeq" id="WP_283823707.1">
    <property type="nucleotide sequence ID" value="NZ_JASDAY010000022.1"/>
</dbReference>
<organism evidence="1 2">
    <name type="scientific">Mycoplasma phocimorsus</name>
    <dbReference type="NCBI Taxonomy" id="3045839"/>
    <lineage>
        <taxon>Bacteria</taxon>
        <taxon>Bacillati</taxon>
        <taxon>Mycoplasmatota</taxon>
        <taxon>Mollicutes</taxon>
        <taxon>Mycoplasmataceae</taxon>
        <taxon>Mycoplasma</taxon>
    </lineage>
</organism>
<dbReference type="AlphaFoldDB" id="A0AAJ1UZL7"/>
<name>A0AAJ1UZL7_9MOLU</name>